<organism evidence="2 3">
    <name type="scientific">Acetobacter garciniae</name>
    <dbReference type="NCBI Taxonomy" id="2817435"/>
    <lineage>
        <taxon>Bacteria</taxon>
        <taxon>Pseudomonadati</taxon>
        <taxon>Pseudomonadota</taxon>
        <taxon>Alphaproteobacteria</taxon>
        <taxon>Acetobacterales</taxon>
        <taxon>Acetobacteraceae</taxon>
        <taxon>Acetobacter</taxon>
    </lineage>
</organism>
<reference evidence="2" key="1">
    <citation type="submission" date="2021-03" db="EMBL/GenBank/DDBJ databases">
        <title>The complete genome sequence of Acetobacter sp. TBRC 12339.</title>
        <authorList>
            <person name="Charoenyingcharoen P."/>
            <person name="Yukphan P."/>
        </authorList>
    </citation>
    <scope>NUCLEOTIDE SEQUENCE</scope>
    <source>
        <strain evidence="2">TBRC 12339</strain>
    </source>
</reference>
<dbReference type="EMBL" id="JAFVMH010000001">
    <property type="protein sequence ID" value="MBO1323971.1"/>
    <property type="molecule type" value="Genomic_DNA"/>
</dbReference>
<name>A0A939HN31_9PROT</name>
<evidence type="ECO:0000313" key="2">
    <source>
        <dbReference type="EMBL" id="MBO1323971.1"/>
    </source>
</evidence>
<evidence type="ECO:0000259" key="1">
    <source>
        <dbReference type="Pfam" id="PF01755"/>
    </source>
</evidence>
<keyword evidence="3" id="KW-1185">Reference proteome</keyword>
<dbReference type="InterPro" id="IPR002654">
    <property type="entry name" value="Glyco_trans_25"/>
</dbReference>
<evidence type="ECO:0000313" key="3">
    <source>
        <dbReference type="Proteomes" id="UP000664073"/>
    </source>
</evidence>
<protein>
    <submittedName>
        <fullName evidence="2">Glycosyltransferase family 25 protein</fullName>
    </submittedName>
</protein>
<comment type="caution">
    <text evidence="2">The sequence shown here is derived from an EMBL/GenBank/DDBJ whole genome shotgun (WGS) entry which is preliminary data.</text>
</comment>
<feature type="domain" description="Glycosyl transferase family 25" evidence="1">
    <location>
        <begin position="61"/>
        <end position="184"/>
    </location>
</feature>
<dbReference type="Pfam" id="PF01755">
    <property type="entry name" value="Glyco_transf_25"/>
    <property type="match status" value="1"/>
</dbReference>
<sequence>MRSVFINKEGAENQSTIFRQSNAHFPDIERFQAIIDDGNSQADLINKGFLRSDFSGDSAALSQALTHTLLWSSVLSEQKPLMIMEDNALLCQNFVEQRQKILGQLNDDWDIILFGYDFDASCVINAIPGVSPCGFYFDFNQMRKAAYTWHSRSVEANAYPLLQASGLYCYAVSPRGARLLLEACIPLRSLSNQPFSLDKQMSAVYPKIKAFAAFPPLAISGNDNSTMSFFKEKNNSRPAVSI</sequence>
<dbReference type="AlphaFoldDB" id="A0A939HN31"/>
<dbReference type="Proteomes" id="UP000664073">
    <property type="component" value="Unassembled WGS sequence"/>
</dbReference>
<accession>A0A939HN31</accession>
<proteinExistence type="predicted"/>
<gene>
    <name evidence="2" type="ORF">J2D77_02220</name>
</gene>
<dbReference type="RefSeq" id="WP_207844640.1">
    <property type="nucleotide sequence ID" value="NZ_JAFVMH010000001.1"/>
</dbReference>